<evidence type="ECO:0000256" key="5">
    <source>
        <dbReference type="SAM" id="Phobius"/>
    </source>
</evidence>
<dbReference type="Proteomes" id="UP001141422">
    <property type="component" value="Unassembled WGS sequence"/>
</dbReference>
<dbReference type="InterPro" id="IPR020846">
    <property type="entry name" value="MFS_dom"/>
</dbReference>
<keyword evidence="4 5" id="KW-0472">Membrane</keyword>
<keyword evidence="3 5" id="KW-1133">Transmembrane helix</keyword>
<evidence type="ECO:0000313" key="8">
    <source>
        <dbReference type="Proteomes" id="UP001141422"/>
    </source>
</evidence>
<comment type="subcellular location">
    <subcellularLocation>
        <location evidence="1">Membrane</location>
        <topology evidence="1">Multi-pass membrane protein</topology>
    </subcellularLocation>
</comment>
<dbReference type="Pfam" id="PF07690">
    <property type="entry name" value="MFS_1"/>
    <property type="match status" value="1"/>
</dbReference>
<evidence type="ECO:0000256" key="1">
    <source>
        <dbReference type="ARBA" id="ARBA00004141"/>
    </source>
</evidence>
<dbReference type="InterPro" id="IPR036259">
    <property type="entry name" value="MFS_trans_sf"/>
</dbReference>
<dbReference type="InterPro" id="IPR011701">
    <property type="entry name" value="MFS"/>
</dbReference>
<evidence type="ECO:0000256" key="2">
    <source>
        <dbReference type="ARBA" id="ARBA00022692"/>
    </source>
</evidence>
<feature type="transmembrane region" description="Helical" evidence="5">
    <location>
        <begin position="242"/>
        <end position="263"/>
    </location>
</feature>
<accession>A0ABT4IEW7</accession>
<dbReference type="RefSeq" id="WP_268924503.1">
    <property type="nucleotide sequence ID" value="NZ_JAPTGB010000005.1"/>
</dbReference>
<dbReference type="PANTHER" id="PTHR43129">
    <property type="entry name" value="FOSMIDOMYCIN RESISTANCE PROTEIN"/>
    <property type="match status" value="1"/>
</dbReference>
<reference evidence="7" key="1">
    <citation type="submission" date="2022-12" db="EMBL/GenBank/DDBJ databases">
        <title>Isolation and characterisation of novel Methanocorpusculum spp. from native Australian herbivores indicates the genus is ancestrally host-associated.</title>
        <authorList>
            <person name="Volmer J.G."/>
            <person name="Soo R.M."/>
            <person name="Evans P.N."/>
            <person name="Hoedt E.C."/>
            <person name="Astorga Alsina A.L."/>
            <person name="Woodcroft B.J."/>
            <person name="Tyson G.W."/>
            <person name="Hugenholtz P."/>
            <person name="Morrison M."/>
        </authorList>
    </citation>
    <scope>NUCLEOTIDE SEQUENCE</scope>
    <source>
        <strain evidence="7">MG</strain>
    </source>
</reference>
<feature type="transmembrane region" description="Helical" evidence="5">
    <location>
        <begin position="44"/>
        <end position="61"/>
    </location>
</feature>
<feature type="transmembrane region" description="Helical" evidence="5">
    <location>
        <begin position="20"/>
        <end position="38"/>
    </location>
</feature>
<feature type="transmembrane region" description="Helical" evidence="5">
    <location>
        <begin position="135"/>
        <end position="154"/>
    </location>
</feature>
<feature type="transmembrane region" description="Helical" evidence="5">
    <location>
        <begin position="73"/>
        <end position="92"/>
    </location>
</feature>
<dbReference type="CDD" id="cd17478">
    <property type="entry name" value="MFS_FsR"/>
    <property type="match status" value="1"/>
</dbReference>
<evidence type="ECO:0000256" key="3">
    <source>
        <dbReference type="ARBA" id="ARBA00022989"/>
    </source>
</evidence>
<feature type="transmembrane region" description="Helical" evidence="5">
    <location>
        <begin position="160"/>
        <end position="180"/>
    </location>
</feature>
<evidence type="ECO:0000256" key="4">
    <source>
        <dbReference type="ARBA" id="ARBA00023136"/>
    </source>
</evidence>
<dbReference type="SUPFAM" id="SSF103473">
    <property type="entry name" value="MFS general substrate transporter"/>
    <property type="match status" value="1"/>
</dbReference>
<evidence type="ECO:0000259" key="6">
    <source>
        <dbReference type="PROSITE" id="PS50850"/>
    </source>
</evidence>
<organism evidence="7 8">
    <name type="scientific">Methanocorpusculum petauri</name>
    <dbReference type="NCBI Taxonomy" id="3002863"/>
    <lineage>
        <taxon>Archaea</taxon>
        <taxon>Methanobacteriati</taxon>
        <taxon>Methanobacteriota</taxon>
        <taxon>Stenosarchaea group</taxon>
        <taxon>Methanomicrobia</taxon>
        <taxon>Methanomicrobiales</taxon>
        <taxon>Methanocorpusculaceae</taxon>
        <taxon>Methanocorpusculum</taxon>
    </lineage>
</organism>
<name>A0ABT4IEW7_9EURY</name>
<dbReference type="Gene3D" id="1.20.1250.20">
    <property type="entry name" value="MFS general substrate transporter like domains"/>
    <property type="match status" value="2"/>
</dbReference>
<dbReference type="PROSITE" id="PS00216">
    <property type="entry name" value="SUGAR_TRANSPORT_1"/>
    <property type="match status" value="1"/>
</dbReference>
<dbReference type="EMBL" id="JAPTGB010000005">
    <property type="protein sequence ID" value="MCZ0860282.1"/>
    <property type="molecule type" value="Genomic_DNA"/>
</dbReference>
<dbReference type="PROSITE" id="PS50850">
    <property type="entry name" value="MFS"/>
    <property type="match status" value="1"/>
</dbReference>
<sequence length="389" mass="41251">MNNLAKRIAVLAAGHGAVDFYLPVISAALPVLMPIFAVQGITSYAMAGFLVTVITITLAVVQPVAGWLQDRGGWTLGASWCVLMTAVAISCFAFVQNYWILLVLAVVAGVGNAIFHPNAYQQIYQFSTPANRGTLLSVFSVGGSFGYGAAPLVAGALLVWAGLPALIYLIIPGIIVAFIISRFPQKPVHEPAVPAAYSRESSQTNWRRAGLILGISSLRTWVYYGFLAFATVYLTTYAGVEYFFATLFVTGMFYAGMIATLVAGISSDKLGRKEILLISYACSVPVYLGIFLLPAPLSLLSLLAAGFFLMAPATIEIATVQEMMPGSVGLASGIVIGIPQALSAVAIVAIGVLADTFGMPEALTMQAVLMAAAVVLCIFLPYPMKLWRK</sequence>
<comment type="caution">
    <text evidence="7">The sequence shown here is derived from an EMBL/GenBank/DDBJ whole genome shotgun (WGS) entry which is preliminary data.</text>
</comment>
<feature type="transmembrane region" description="Helical" evidence="5">
    <location>
        <begin position="98"/>
        <end position="115"/>
    </location>
</feature>
<keyword evidence="8" id="KW-1185">Reference proteome</keyword>
<keyword evidence="2 5" id="KW-0812">Transmembrane</keyword>
<feature type="transmembrane region" description="Helical" evidence="5">
    <location>
        <begin position="330"/>
        <end position="353"/>
    </location>
</feature>
<feature type="transmembrane region" description="Helical" evidence="5">
    <location>
        <begin position="275"/>
        <end position="293"/>
    </location>
</feature>
<feature type="transmembrane region" description="Helical" evidence="5">
    <location>
        <begin position="299"/>
        <end position="318"/>
    </location>
</feature>
<feature type="transmembrane region" description="Helical" evidence="5">
    <location>
        <begin position="209"/>
        <end position="236"/>
    </location>
</feature>
<protein>
    <submittedName>
        <fullName evidence="7">MFS transporter</fullName>
    </submittedName>
</protein>
<feature type="transmembrane region" description="Helical" evidence="5">
    <location>
        <begin position="365"/>
        <end position="384"/>
    </location>
</feature>
<gene>
    <name evidence="7" type="ORF">O0S10_03420</name>
</gene>
<feature type="domain" description="Major facilitator superfamily (MFS) profile" evidence="6">
    <location>
        <begin position="7"/>
        <end position="385"/>
    </location>
</feature>
<proteinExistence type="predicted"/>
<dbReference type="PANTHER" id="PTHR43129:SF1">
    <property type="entry name" value="FOSMIDOMYCIN RESISTANCE PROTEIN"/>
    <property type="match status" value="1"/>
</dbReference>
<evidence type="ECO:0000313" key="7">
    <source>
        <dbReference type="EMBL" id="MCZ0860282.1"/>
    </source>
</evidence>
<dbReference type="InterPro" id="IPR005829">
    <property type="entry name" value="Sugar_transporter_CS"/>
</dbReference>